<organism evidence="3 4">
    <name type="scientific">Thlaspi arvense</name>
    <name type="common">Field penny-cress</name>
    <dbReference type="NCBI Taxonomy" id="13288"/>
    <lineage>
        <taxon>Eukaryota</taxon>
        <taxon>Viridiplantae</taxon>
        <taxon>Streptophyta</taxon>
        <taxon>Embryophyta</taxon>
        <taxon>Tracheophyta</taxon>
        <taxon>Spermatophyta</taxon>
        <taxon>Magnoliopsida</taxon>
        <taxon>eudicotyledons</taxon>
        <taxon>Gunneridae</taxon>
        <taxon>Pentapetalae</taxon>
        <taxon>rosids</taxon>
        <taxon>malvids</taxon>
        <taxon>Brassicales</taxon>
        <taxon>Brassicaceae</taxon>
        <taxon>Thlaspideae</taxon>
        <taxon>Thlaspi</taxon>
    </lineage>
</organism>
<proteinExistence type="predicted"/>
<dbReference type="AlphaFoldDB" id="A0AAU9T1K9"/>
<evidence type="ECO:0000259" key="2">
    <source>
        <dbReference type="PROSITE" id="PS51489"/>
    </source>
</evidence>
<feature type="compositionally biased region" description="Basic and acidic residues" evidence="1">
    <location>
        <begin position="408"/>
        <end position="417"/>
    </location>
</feature>
<reference evidence="3 4" key="1">
    <citation type="submission" date="2022-03" db="EMBL/GenBank/DDBJ databases">
        <authorList>
            <person name="Nunn A."/>
            <person name="Chopra R."/>
            <person name="Nunn A."/>
            <person name="Contreras Garrido A."/>
        </authorList>
    </citation>
    <scope>NUCLEOTIDE SEQUENCE [LARGE SCALE GENOMIC DNA]</scope>
</reference>
<dbReference type="PANTHER" id="PTHR14030">
    <property type="entry name" value="MITOTIC CHECKPOINT SERINE/THREONINE-PROTEIN KINASE BUB1"/>
    <property type="match status" value="1"/>
</dbReference>
<dbReference type="Proteomes" id="UP000836841">
    <property type="component" value="Chromosome 6"/>
</dbReference>
<keyword evidence="4" id="KW-1185">Reference proteome</keyword>
<evidence type="ECO:0000313" key="3">
    <source>
        <dbReference type="EMBL" id="CAH2074004.1"/>
    </source>
</evidence>
<dbReference type="InterPro" id="IPR013212">
    <property type="entry name" value="Mad3/Bub1_I"/>
</dbReference>
<dbReference type="Pfam" id="PF08311">
    <property type="entry name" value="Mad3_BUB1_I"/>
    <property type="match status" value="1"/>
</dbReference>
<gene>
    <name evidence="3" type="ORF">TAV2_LOCUS21414</name>
</gene>
<feature type="region of interest" description="Disordered" evidence="1">
    <location>
        <begin position="170"/>
        <end position="199"/>
    </location>
</feature>
<name>A0AAU9T1K9_THLAR</name>
<accession>A0AAU9T1K9</accession>
<evidence type="ECO:0000256" key="1">
    <source>
        <dbReference type="SAM" id="MobiDB-lite"/>
    </source>
</evidence>
<sequence>MAKNENGYENLLASLIVDIKSYSGKDHLLPWIRGIKKMKESLPPQMLNEKLPRFLQKCAQSFESDKRYRNDSRYVRVWLQLMDFVDDPKALLRTMEANSIGTKRSLFYQAYALHYEKMKRFDEAEKMYRLGVQKHGSNRLTVYPSCASLAEPMDELQKSYLQFLSRMERHKTKKTQRQEKHQKVERSQKDPRLAKNDDDTPVLNFVDKAIVGKPEAENACHHGLVDPTINMKEAMNAINSMFKEPIETAPLQRRSQRSQDKENQGCNNGFEVFVDENLECETSTRGKAKTEGSQPNQESFEIFIDDETTDENDEAGKGFVFLQPRDNSPESSEEADRNNPRRARFREDTVVRRFVGSTISDEPAVENVCHHGLVDPTVNLKEAMEDINNMFGEPIDFVRPNRSKSRGKAVEEKKPHVDAGFSILEDDDDDEKEAAQEHQGKSRLSQKSPTKLNERDLFEPTICTKVALDEINKLFSMPMDL</sequence>
<feature type="region of interest" description="Disordered" evidence="1">
    <location>
        <begin position="402"/>
        <end position="455"/>
    </location>
</feature>
<dbReference type="FunFam" id="1.25.40.430:FF:000005">
    <property type="entry name" value="Mad3/BUB1 homology region 1"/>
    <property type="match status" value="1"/>
</dbReference>
<protein>
    <recommendedName>
        <fullName evidence="2">BUB1 N-terminal domain-containing protein</fullName>
    </recommendedName>
</protein>
<evidence type="ECO:0000313" key="4">
    <source>
        <dbReference type="Proteomes" id="UP000836841"/>
    </source>
</evidence>
<dbReference type="Gene3D" id="1.25.40.430">
    <property type="match status" value="1"/>
</dbReference>
<dbReference type="InterPro" id="IPR015661">
    <property type="entry name" value="Bub1/Mad3"/>
</dbReference>
<feature type="domain" description="BUB1 N-terminal" evidence="2">
    <location>
        <begin position="15"/>
        <end position="188"/>
    </location>
</feature>
<dbReference type="PROSITE" id="PS51489">
    <property type="entry name" value="BUB1_N"/>
    <property type="match status" value="1"/>
</dbReference>
<dbReference type="SMART" id="SM00777">
    <property type="entry name" value="Mad3_BUB1_I"/>
    <property type="match status" value="1"/>
</dbReference>
<feature type="region of interest" description="Disordered" evidence="1">
    <location>
        <begin position="320"/>
        <end position="344"/>
    </location>
</feature>
<dbReference type="PANTHER" id="PTHR14030:SF2">
    <property type="entry name" value="OS11G0128700 PROTEIN"/>
    <property type="match status" value="1"/>
</dbReference>
<feature type="compositionally biased region" description="Basic and acidic residues" evidence="1">
    <location>
        <begin position="334"/>
        <end position="344"/>
    </location>
</feature>
<dbReference type="GO" id="GO:0004672">
    <property type="term" value="F:protein kinase activity"/>
    <property type="evidence" value="ECO:0007669"/>
    <property type="project" value="TreeGrafter"/>
</dbReference>
<dbReference type="GO" id="GO:0007094">
    <property type="term" value="P:mitotic spindle assembly checkpoint signaling"/>
    <property type="evidence" value="ECO:0007669"/>
    <property type="project" value="InterPro"/>
</dbReference>
<dbReference type="GO" id="GO:0051754">
    <property type="term" value="P:meiotic sister chromatid cohesion, centromeric"/>
    <property type="evidence" value="ECO:0007669"/>
    <property type="project" value="TreeGrafter"/>
</dbReference>
<feature type="compositionally biased region" description="Basic and acidic residues" evidence="1">
    <location>
        <begin position="176"/>
        <end position="198"/>
    </location>
</feature>
<dbReference type="EMBL" id="OU466862">
    <property type="protein sequence ID" value="CAH2074004.1"/>
    <property type="molecule type" value="Genomic_DNA"/>
</dbReference>
<feature type="compositionally biased region" description="Polar residues" evidence="1">
    <location>
        <begin position="442"/>
        <end position="451"/>
    </location>
</feature>